<evidence type="ECO:0000256" key="3">
    <source>
        <dbReference type="ARBA" id="ARBA00022692"/>
    </source>
</evidence>
<feature type="region of interest" description="Disordered" evidence="7">
    <location>
        <begin position="315"/>
        <end position="335"/>
    </location>
</feature>
<protein>
    <submittedName>
        <fullName evidence="9">Putative ras guanine nucleotide exchange factor L</fullName>
        <ecNumber evidence="9">2.7.11.25</ecNumber>
    </submittedName>
</protein>
<dbReference type="Pfam" id="PF23598">
    <property type="entry name" value="LRR_14"/>
    <property type="match status" value="1"/>
</dbReference>
<dbReference type="InterPro" id="IPR011009">
    <property type="entry name" value="Kinase-like_dom_sf"/>
</dbReference>
<evidence type="ECO:0000256" key="1">
    <source>
        <dbReference type="ARBA" id="ARBA00004370"/>
    </source>
</evidence>
<dbReference type="InterPro" id="IPR055164">
    <property type="entry name" value="EDR1/CTR1/ARMC3-like_pept-like"/>
</dbReference>
<feature type="domain" description="Protein kinase" evidence="8">
    <location>
        <begin position="795"/>
        <end position="1121"/>
    </location>
</feature>
<dbReference type="InterPro" id="IPR000719">
    <property type="entry name" value="Prot_kinase_dom"/>
</dbReference>
<dbReference type="SMART" id="SM00369">
    <property type="entry name" value="LRR_TYP"/>
    <property type="match status" value="5"/>
</dbReference>
<dbReference type="PROSITE" id="PS00108">
    <property type="entry name" value="PROTEIN_KINASE_ST"/>
    <property type="match status" value="1"/>
</dbReference>
<evidence type="ECO:0000256" key="2">
    <source>
        <dbReference type="ARBA" id="ARBA00022614"/>
    </source>
</evidence>
<dbReference type="Pfam" id="PF00069">
    <property type="entry name" value="Pkinase"/>
    <property type="match status" value="1"/>
</dbReference>
<dbReference type="InterPro" id="IPR008271">
    <property type="entry name" value="Ser/Thr_kinase_AS"/>
</dbReference>
<dbReference type="InterPro" id="IPR003591">
    <property type="entry name" value="Leu-rich_rpt_typical-subtyp"/>
</dbReference>
<dbReference type="SMART" id="SM00220">
    <property type="entry name" value="S_TKc"/>
    <property type="match status" value="1"/>
</dbReference>
<name>A0A5B6ZW31_DAVIN</name>
<dbReference type="SMART" id="SM00365">
    <property type="entry name" value="LRR_SD22"/>
    <property type="match status" value="3"/>
</dbReference>
<keyword evidence="5" id="KW-1133">Transmembrane helix</keyword>
<evidence type="ECO:0000259" key="8">
    <source>
        <dbReference type="PROSITE" id="PS50011"/>
    </source>
</evidence>
<keyword evidence="6" id="KW-0472">Membrane</keyword>
<dbReference type="EMBL" id="GHES01017087">
    <property type="protein sequence ID" value="MPA47646.1"/>
    <property type="molecule type" value="Transcribed_RNA"/>
</dbReference>
<evidence type="ECO:0000256" key="7">
    <source>
        <dbReference type="SAM" id="MobiDB-lite"/>
    </source>
</evidence>
<dbReference type="PROSITE" id="PS50011">
    <property type="entry name" value="PROTEIN_KINASE_DOM"/>
    <property type="match status" value="1"/>
</dbReference>
<dbReference type="PRINTS" id="PR00019">
    <property type="entry name" value="LEURICHRPT"/>
</dbReference>
<keyword evidence="4" id="KW-0677">Repeat</keyword>
<dbReference type="SMART" id="SM00364">
    <property type="entry name" value="LRR_BAC"/>
    <property type="match status" value="3"/>
</dbReference>
<dbReference type="SUPFAM" id="SSF54001">
    <property type="entry name" value="Cysteine proteinases"/>
    <property type="match status" value="1"/>
</dbReference>
<dbReference type="SUPFAM" id="SSF52047">
    <property type="entry name" value="RNI-like"/>
    <property type="match status" value="1"/>
</dbReference>
<evidence type="ECO:0000256" key="5">
    <source>
        <dbReference type="ARBA" id="ARBA00022989"/>
    </source>
</evidence>
<dbReference type="GO" id="GO:0004709">
    <property type="term" value="F:MAP kinase kinase kinase activity"/>
    <property type="evidence" value="ECO:0007669"/>
    <property type="project" value="UniProtKB-EC"/>
</dbReference>
<dbReference type="GO" id="GO:0051707">
    <property type="term" value="P:response to other organism"/>
    <property type="evidence" value="ECO:0007669"/>
    <property type="project" value="UniProtKB-ARBA"/>
</dbReference>
<evidence type="ECO:0000256" key="4">
    <source>
        <dbReference type="ARBA" id="ARBA00022737"/>
    </source>
</evidence>
<dbReference type="GO" id="GO:0016020">
    <property type="term" value="C:membrane"/>
    <property type="evidence" value="ECO:0007669"/>
    <property type="project" value="UniProtKB-SubCell"/>
</dbReference>
<evidence type="ECO:0000256" key="6">
    <source>
        <dbReference type="ARBA" id="ARBA00023136"/>
    </source>
</evidence>
<dbReference type="GO" id="GO:0005524">
    <property type="term" value="F:ATP binding"/>
    <property type="evidence" value="ECO:0007669"/>
    <property type="project" value="InterPro"/>
</dbReference>
<dbReference type="PANTHER" id="PTHR24359:SF1">
    <property type="entry name" value="INHIBITOR OF NUCLEAR FACTOR KAPPA-B KINASE EPSILON SUBUNIT HOMOLOG 1-RELATED"/>
    <property type="match status" value="1"/>
</dbReference>
<keyword evidence="3" id="KW-0812">Transmembrane</keyword>
<dbReference type="PROSITE" id="PS51450">
    <property type="entry name" value="LRR"/>
    <property type="match status" value="2"/>
</dbReference>
<feature type="compositionally biased region" description="Basic and acidic residues" evidence="7">
    <location>
        <begin position="492"/>
        <end position="516"/>
    </location>
</feature>
<gene>
    <name evidence="9" type="ORF">Din_017087</name>
</gene>
<dbReference type="Pfam" id="PF14381">
    <property type="entry name" value="EDR1_CTR1_ARMC3_pept"/>
    <property type="match status" value="1"/>
</dbReference>
<evidence type="ECO:0000313" key="9">
    <source>
        <dbReference type="EMBL" id="MPA47646.1"/>
    </source>
</evidence>
<feature type="region of interest" description="Disordered" evidence="7">
    <location>
        <begin position="456"/>
        <end position="517"/>
    </location>
</feature>
<dbReference type="PANTHER" id="PTHR24359">
    <property type="entry name" value="SERINE/THREONINE-PROTEIN KINASE SBK1"/>
    <property type="match status" value="1"/>
</dbReference>
<dbReference type="Gene3D" id="1.10.510.10">
    <property type="entry name" value="Transferase(Phosphotransferase) domain 1"/>
    <property type="match status" value="1"/>
</dbReference>
<dbReference type="SUPFAM" id="SSF56112">
    <property type="entry name" value="Protein kinase-like (PK-like)"/>
    <property type="match status" value="1"/>
</dbReference>
<proteinExistence type="predicted"/>
<keyword evidence="9" id="KW-0808">Transferase</keyword>
<dbReference type="FunFam" id="1.10.510.10:FF:000988">
    <property type="entry name" value="Leucine-rich repeat protein kinase family protein"/>
    <property type="match status" value="1"/>
</dbReference>
<sequence length="1137" mass="127174">MQLFNSDETVPANGDRSNEVEKVEQSTAPGTALGVDNAEYDSVLDISGKSLDFSVSNDPQDSIEGLYMYKNVFNLIPRSLGGLGQLKTLKFFANEINLFPPEFRNLVELECLQLKISSPGLTGLPLHKLKALKELELCKVPPRPSAFSILNEISRLKCLTKLSVCHFSIRYLPPEIGCLDNLEYLDLSFNKMRSLPTEITYLNALISLKVANNKLVELPSGLSSLQRLENLDLSNNRLTSLGCLELGSMHNLQKLNLQYNKLLSCQIPSWISCNLEENVKDASNDEFISSSVEMDVFEGAFQEIDDSLSRNCSTTASSSHLTGSSSNSRCFASRRPGKGWKRRYYLQQRARQERLNSSRKWKGEDHAEPLTQKAAEKCKPCKHAVLASESLAEGSSGIAGTDVDNKELLPGEAECENLLISVEDDENSLKKEYYAENCSCVTLDSVEVCKEGENDCSERDTSLNSCSNDAGVQEEGASLEASNSNPKSKRHSDRDLDNPKPRKSRRPTDDHSDLSRKYSNRSFCSAEDRLPDGFYDAGRDRPFMPLKIYEQNLNLNSREVILVDRERDEELDAIALCAQSLVFHFKQINGSAREKGQVAIGNLQIASLLALFVSDHFGGSDKSAVIERTRKSVSGSNYRKPFVCTCPTGNSDNIRKFTKQSLDTAEDILFLDMCEKSLQSIKTRRNSIIIPIGMLQFGVCRHRALLMKYLCDRMEPRIPCELVRGYLDFSPHAWNTVVIKRGDSWVRMIVDACRPHDIREETDPEYFCRYIPLSWVNVPLMTDSNPGPSCSFPSLSACDEIGKAASSTLIRCKFGSVEAVAKVRTLEVCGTSVDEIKNFEYNCLGEVRILRALKKHPCLVEVYGHQISSKWAPSLDGTPESRILQSAILMEYIKGGSLKNYVEKLSRAGEKHVPVKLALCIARDVASALTELHSKHIIHRDIKSENVLIDLDRKRADGTPVVKLCDFDRAVPVRSYLHTCCIAHTGIPPPDICVGTPRWMAPEVFQAMHKRNMYGLEVDIWSFGCLLLELLTLQVPYSGLPESNIHDLLQTGKRPRLTDELEPLGSLEGLAMAQSGTELEGQEAESETLRFLVDVFRRCTEGNPSDRPTAEDLYNMLHDRTSSFTSSRSLEQEWVVL</sequence>
<feature type="region of interest" description="Disordered" evidence="7">
    <location>
        <begin position="1"/>
        <end position="33"/>
    </location>
</feature>
<dbReference type="Gene3D" id="3.80.10.10">
    <property type="entry name" value="Ribonuclease Inhibitor"/>
    <property type="match status" value="1"/>
</dbReference>
<organism evidence="9">
    <name type="scientific">Davidia involucrata</name>
    <name type="common">Dove tree</name>
    <dbReference type="NCBI Taxonomy" id="16924"/>
    <lineage>
        <taxon>Eukaryota</taxon>
        <taxon>Viridiplantae</taxon>
        <taxon>Streptophyta</taxon>
        <taxon>Embryophyta</taxon>
        <taxon>Tracheophyta</taxon>
        <taxon>Spermatophyta</taxon>
        <taxon>Magnoliopsida</taxon>
        <taxon>eudicotyledons</taxon>
        <taxon>Gunneridae</taxon>
        <taxon>Pentapetalae</taxon>
        <taxon>asterids</taxon>
        <taxon>Cornales</taxon>
        <taxon>Nyssaceae</taxon>
        <taxon>Davidia</taxon>
    </lineage>
</organism>
<dbReference type="EC" id="2.7.11.25" evidence="9"/>
<dbReference type="InterPro" id="IPR001611">
    <property type="entry name" value="Leu-rich_rpt"/>
</dbReference>
<dbReference type="InterPro" id="IPR055414">
    <property type="entry name" value="LRR_R13L4/SHOC2-like"/>
</dbReference>
<accession>A0A5B6ZW31</accession>
<feature type="compositionally biased region" description="Low complexity" evidence="7">
    <location>
        <begin position="315"/>
        <end position="328"/>
    </location>
</feature>
<dbReference type="InterPro" id="IPR032675">
    <property type="entry name" value="LRR_dom_sf"/>
</dbReference>
<comment type="subcellular location">
    <subcellularLocation>
        <location evidence="1">Membrane</location>
    </subcellularLocation>
</comment>
<reference evidence="9" key="1">
    <citation type="submission" date="2019-08" db="EMBL/GenBank/DDBJ databases">
        <title>Reference gene set and small RNA set construction with multiple tissues from Davidia involucrata Baill.</title>
        <authorList>
            <person name="Yang H."/>
            <person name="Zhou C."/>
            <person name="Li G."/>
            <person name="Wang J."/>
            <person name="Gao P."/>
            <person name="Wang M."/>
            <person name="Wang R."/>
            <person name="Zhao Y."/>
        </authorList>
    </citation>
    <scope>NUCLEOTIDE SEQUENCE</scope>
    <source>
        <tissue evidence="9">Mixed with DoveR01_LX</tissue>
    </source>
</reference>
<dbReference type="GO" id="GO:0006952">
    <property type="term" value="P:defense response"/>
    <property type="evidence" value="ECO:0007669"/>
    <property type="project" value="UniProtKB-ARBA"/>
</dbReference>
<keyword evidence="2" id="KW-0433">Leucine-rich repeat</keyword>
<dbReference type="AlphaFoldDB" id="A0A5B6ZW31"/>
<dbReference type="InterPro" id="IPR038765">
    <property type="entry name" value="Papain-like_cys_pep_sf"/>
</dbReference>